<dbReference type="RefSeq" id="XP_002116920.1">
    <property type="nucleotide sequence ID" value="XM_002116884.1"/>
</dbReference>
<feature type="transmembrane region" description="Helical" evidence="6">
    <location>
        <begin position="6"/>
        <end position="28"/>
    </location>
</feature>
<evidence type="ECO:0000256" key="2">
    <source>
        <dbReference type="ARBA" id="ARBA00006679"/>
    </source>
</evidence>
<dbReference type="KEGG" id="tad:TRIADDRAFT_60947"/>
<protein>
    <recommendedName>
        <fullName evidence="9">Transmembrane protein 35A</fullName>
    </recommendedName>
</protein>
<feature type="transmembrane region" description="Helical" evidence="6">
    <location>
        <begin position="112"/>
        <end position="128"/>
    </location>
</feature>
<dbReference type="GeneID" id="6758133"/>
<evidence type="ECO:0000256" key="5">
    <source>
        <dbReference type="ARBA" id="ARBA00023136"/>
    </source>
</evidence>
<evidence type="ECO:0000313" key="7">
    <source>
        <dbReference type="EMBL" id="EDV20494.1"/>
    </source>
</evidence>
<gene>
    <name evidence="7" type="ORF">TRIADDRAFT_60947</name>
</gene>
<keyword evidence="3 6" id="KW-0812">Transmembrane</keyword>
<evidence type="ECO:0000256" key="6">
    <source>
        <dbReference type="SAM" id="Phobius"/>
    </source>
</evidence>
<organism evidence="7 8">
    <name type="scientific">Trichoplax adhaerens</name>
    <name type="common">Trichoplax reptans</name>
    <dbReference type="NCBI Taxonomy" id="10228"/>
    <lineage>
        <taxon>Eukaryota</taxon>
        <taxon>Metazoa</taxon>
        <taxon>Placozoa</taxon>
        <taxon>Uniplacotomia</taxon>
        <taxon>Trichoplacea</taxon>
        <taxon>Trichoplacidae</taxon>
        <taxon>Trichoplax</taxon>
    </lineage>
</organism>
<name>B3S9L2_TRIAD</name>
<dbReference type="Proteomes" id="UP000009022">
    <property type="component" value="Unassembled WGS sequence"/>
</dbReference>
<dbReference type="eggNOG" id="ENOG502RXPR">
    <property type="taxonomic scope" value="Eukaryota"/>
</dbReference>
<feature type="transmembrane region" description="Helical" evidence="6">
    <location>
        <begin position="64"/>
        <end position="83"/>
    </location>
</feature>
<dbReference type="OrthoDB" id="432685at2759"/>
<dbReference type="GO" id="GO:0016020">
    <property type="term" value="C:membrane"/>
    <property type="evidence" value="ECO:0007669"/>
    <property type="project" value="UniProtKB-SubCell"/>
</dbReference>
<dbReference type="OMA" id="CIPKEAI"/>
<dbReference type="EMBL" id="DS985259">
    <property type="protein sequence ID" value="EDV20494.1"/>
    <property type="molecule type" value="Genomic_DNA"/>
</dbReference>
<dbReference type="FunCoup" id="B3S9L2">
    <property type="interactions" value="35"/>
</dbReference>
<comment type="similarity">
    <text evidence="2">Belongs to the DoxX family.</text>
</comment>
<evidence type="ECO:0008006" key="9">
    <source>
        <dbReference type="Google" id="ProtNLM"/>
    </source>
</evidence>
<dbReference type="PANTHER" id="PTHR13163:SF2">
    <property type="entry name" value="TRANSMEMBRANE PROTEIN 35B"/>
    <property type="match status" value="1"/>
</dbReference>
<keyword evidence="5 6" id="KW-0472">Membrane</keyword>
<keyword evidence="8" id="KW-1185">Reference proteome</keyword>
<keyword evidence="4 6" id="KW-1133">Transmembrane helix</keyword>
<dbReference type="InParanoid" id="B3S9L2"/>
<sequence length="150" mass="16752">MAVGKWIVRTVLASVFITLGTIKIVPYVGKDVHKHMSQEFIKFASVFPLKYIGFTIGAKRYMQLTGILEVICGSLLIFSSGSLRTICRSALTVTMVAAIYTLGALRYNPVEFIPAIVCLSLLIIDRKLTDNDIYFKRSTNMICIPKEAIR</sequence>
<dbReference type="CTD" id="6758133"/>
<dbReference type="HOGENOM" id="CLU_1808694_0_0_1"/>
<proteinExistence type="inferred from homology"/>
<evidence type="ECO:0000256" key="3">
    <source>
        <dbReference type="ARBA" id="ARBA00022692"/>
    </source>
</evidence>
<comment type="subcellular location">
    <subcellularLocation>
        <location evidence="1">Membrane</location>
        <topology evidence="1">Multi-pass membrane protein</topology>
    </subcellularLocation>
</comment>
<dbReference type="PANTHER" id="PTHR13163">
    <property type="entry name" value="SPINAL CORD EXPRESSION PROTEIN 4"/>
    <property type="match status" value="1"/>
</dbReference>
<dbReference type="PhylomeDB" id="B3S9L2"/>
<reference evidence="7 8" key="1">
    <citation type="journal article" date="2008" name="Nature">
        <title>The Trichoplax genome and the nature of placozoans.</title>
        <authorList>
            <person name="Srivastava M."/>
            <person name="Begovic E."/>
            <person name="Chapman J."/>
            <person name="Putnam N.H."/>
            <person name="Hellsten U."/>
            <person name="Kawashima T."/>
            <person name="Kuo A."/>
            <person name="Mitros T."/>
            <person name="Salamov A."/>
            <person name="Carpenter M.L."/>
            <person name="Signorovitch A.Y."/>
            <person name="Moreno M.A."/>
            <person name="Kamm K."/>
            <person name="Grimwood J."/>
            <person name="Schmutz J."/>
            <person name="Shapiro H."/>
            <person name="Grigoriev I.V."/>
            <person name="Buss L.W."/>
            <person name="Schierwater B."/>
            <person name="Dellaporta S.L."/>
            <person name="Rokhsar D.S."/>
        </authorList>
    </citation>
    <scope>NUCLEOTIDE SEQUENCE [LARGE SCALE GENOMIC DNA]</scope>
    <source>
        <strain evidence="7 8">Grell-BS-1999</strain>
    </source>
</reference>
<evidence type="ECO:0000313" key="8">
    <source>
        <dbReference type="Proteomes" id="UP000009022"/>
    </source>
</evidence>
<dbReference type="AlphaFoldDB" id="B3S9L2"/>
<accession>B3S9L2</accession>
<evidence type="ECO:0000256" key="4">
    <source>
        <dbReference type="ARBA" id="ARBA00022989"/>
    </source>
</evidence>
<dbReference type="InterPro" id="IPR040399">
    <property type="entry name" value="TMEM35A/B"/>
</dbReference>
<evidence type="ECO:0000256" key="1">
    <source>
        <dbReference type="ARBA" id="ARBA00004141"/>
    </source>
</evidence>